<name>A0A329X8X2_9GAMM</name>
<sequence length="210" mass="23497">MGGFINTATKQRNLNELQVLLQKRFDIIFGSLMPEFAEKAKASNALVLPDSELFGLLYSTVLEKSTRTPDHELRKLKRRAENLSNFYKEIERMGGVIKAVDVADILGITRQAVNLRVKGNKLLAFKKNSDHVFPLFQFKEGGLLPHFENVMKAMSNDIGPISRISFLTTPLSDKNGKGKTPIEIMKEDSSIDDVSKMLRAAKQMGKQIAS</sequence>
<comment type="caution">
    <text evidence="1">The sequence shown here is derived from an EMBL/GenBank/DDBJ whole genome shotgun (WGS) entry which is preliminary data.</text>
</comment>
<organism evidence="1 2">
    <name type="scientific">Photorhabdus bodei</name>
    <dbReference type="NCBI Taxonomy" id="2029681"/>
    <lineage>
        <taxon>Bacteria</taxon>
        <taxon>Pseudomonadati</taxon>
        <taxon>Pseudomonadota</taxon>
        <taxon>Gammaproteobacteria</taxon>
        <taxon>Enterobacterales</taxon>
        <taxon>Morganellaceae</taxon>
        <taxon>Photorhabdus</taxon>
    </lineage>
</organism>
<evidence type="ECO:0000313" key="2">
    <source>
        <dbReference type="Proteomes" id="UP000250919"/>
    </source>
</evidence>
<dbReference type="Proteomes" id="UP000250919">
    <property type="component" value="Unassembled WGS sequence"/>
</dbReference>
<dbReference type="AlphaFoldDB" id="A0A329X8X2"/>
<keyword evidence="1" id="KW-0238">DNA-binding</keyword>
<dbReference type="GO" id="GO:0003677">
    <property type="term" value="F:DNA binding"/>
    <property type="evidence" value="ECO:0007669"/>
    <property type="project" value="UniProtKB-KW"/>
</dbReference>
<dbReference type="EMBL" id="NSCM01000007">
    <property type="protein sequence ID" value="RAX13279.1"/>
    <property type="molecule type" value="Genomic_DNA"/>
</dbReference>
<reference evidence="1 2" key="1">
    <citation type="journal article" date="2018" name="Int. J. Syst. Evol. Microbiol.">
        <title>Whole-genome-based revisit of Photorhabdus phylogeny: proposal for the elevation of most Photorhabdus subspecies to the species level and description of one novel species Photorhabdus bodei sp. nov., and one novel subspecies Photorhabdus laumondii subsp. clarkei subsp. nov.</title>
        <authorList>
            <person name="Machado R.A.R."/>
            <person name="Wuthrich D."/>
            <person name="Kuhnert P."/>
            <person name="Arce C.C.M."/>
            <person name="Thonen L."/>
            <person name="Ruiz C."/>
            <person name="Zhang X."/>
            <person name="Robert C.A.M."/>
            <person name="Karimi J."/>
            <person name="Kamali S."/>
            <person name="Ma J."/>
            <person name="Bruggmann R."/>
            <person name="Erb M."/>
        </authorList>
    </citation>
    <scope>NUCLEOTIDE SEQUENCE [LARGE SCALE GENOMIC DNA]</scope>
    <source>
        <strain evidence="1 2">LJ24-63</strain>
    </source>
</reference>
<accession>A0A329X8X2</accession>
<evidence type="ECO:0000313" key="1">
    <source>
        <dbReference type="EMBL" id="RAX13279.1"/>
    </source>
</evidence>
<proteinExistence type="predicted"/>
<protein>
    <submittedName>
        <fullName evidence="1">DNA-binding protein</fullName>
    </submittedName>
</protein>
<gene>
    <name evidence="1" type="ORF">CKY02_07175</name>
</gene>